<comment type="subcellular location">
    <subcellularLocation>
        <location evidence="1">Cell envelope</location>
    </subcellularLocation>
</comment>
<dbReference type="PANTHER" id="PTHR46847">
    <property type="entry name" value="D-ALLOSE-BINDING PERIPLASMIC PROTEIN-RELATED"/>
    <property type="match status" value="1"/>
</dbReference>
<feature type="chain" id="PRO_5011678260" evidence="4">
    <location>
        <begin position="24"/>
        <end position="324"/>
    </location>
</feature>
<reference evidence="6 7" key="1">
    <citation type="submission" date="2016-10" db="EMBL/GenBank/DDBJ databases">
        <authorList>
            <person name="de Groot N.N."/>
        </authorList>
    </citation>
    <scope>NUCLEOTIDE SEQUENCE [LARGE SCALE GENOMIC DNA]</scope>
    <source>
        <strain evidence="6 7">CGMCC 1.10267</strain>
    </source>
</reference>
<feature type="signal peptide" evidence="4">
    <location>
        <begin position="1"/>
        <end position="23"/>
    </location>
</feature>
<comment type="similarity">
    <text evidence="2">Belongs to the bacterial solute-binding protein 2 family.</text>
</comment>
<dbReference type="OrthoDB" id="9813037at2"/>
<dbReference type="NCBIfam" id="NF041827">
    <property type="entry name" value="YtfQ_transport"/>
    <property type="match status" value="1"/>
</dbReference>
<evidence type="ECO:0000256" key="4">
    <source>
        <dbReference type="SAM" id="SignalP"/>
    </source>
</evidence>
<evidence type="ECO:0000313" key="7">
    <source>
        <dbReference type="Proteomes" id="UP000199495"/>
    </source>
</evidence>
<keyword evidence="7" id="KW-1185">Reference proteome</keyword>
<evidence type="ECO:0000256" key="1">
    <source>
        <dbReference type="ARBA" id="ARBA00004196"/>
    </source>
</evidence>
<dbReference type="GO" id="GO:0030246">
    <property type="term" value="F:carbohydrate binding"/>
    <property type="evidence" value="ECO:0007669"/>
    <property type="project" value="UniProtKB-ARBA"/>
</dbReference>
<proteinExistence type="inferred from homology"/>
<organism evidence="6 7">
    <name type="scientific">Pelagibacterium luteolum</name>
    <dbReference type="NCBI Taxonomy" id="440168"/>
    <lineage>
        <taxon>Bacteria</taxon>
        <taxon>Pseudomonadati</taxon>
        <taxon>Pseudomonadota</taxon>
        <taxon>Alphaproteobacteria</taxon>
        <taxon>Hyphomicrobiales</taxon>
        <taxon>Devosiaceae</taxon>
        <taxon>Pelagibacterium</taxon>
    </lineage>
</organism>
<evidence type="ECO:0000256" key="2">
    <source>
        <dbReference type="ARBA" id="ARBA00007639"/>
    </source>
</evidence>
<dbReference type="CDD" id="cd06309">
    <property type="entry name" value="PBP1_galactofuranose_YtfQ-like"/>
    <property type="match status" value="1"/>
</dbReference>
<dbReference type="Proteomes" id="UP000199495">
    <property type="component" value="Unassembled WGS sequence"/>
</dbReference>
<dbReference type="GO" id="GO:0030313">
    <property type="term" value="C:cell envelope"/>
    <property type="evidence" value="ECO:0007669"/>
    <property type="project" value="UniProtKB-SubCell"/>
</dbReference>
<dbReference type="PANTHER" id="PTHR46847:SF3">
    <property type="entry name" value="GALACTOFURANOSE-BINDING PROTEIN YTFQ"/>
    <property type="match status" value="1"/>
</dbReference>
<dbReference type="EMBL" id="FNCS01000016">
    <property type="protein sequence ID" value="SDH01745.1"/>
    <property type="molecule type" value="Genomic_DNA"/>
</dbReference>
<dbReference type="SUPFAM" id="SSF53822">
    <property type="entry name" value="Periplasmic binding protein-like I"/>
    <property type="match status" value="1"/>
</dbReference>
<evidence type="ECO:0000256" key="3">
    <source>
        <dbReference type="ARBA" id="ARBA00022729"/>
    </source>
</evidence>
<evidence type="ECO:0000259" key="5">
    <source>
        <dbReference type="Pfam" id="PF13407"/>
    </source>
</evidence>
<dbReference type="InterPro" id="IPR025997">
    <property type="entry name" value="SBP_2_dom"/>
</dbReference>
<protein>
    <submittedName>
        <fullName evidence="6">Simple sugar transport system substrate-binding protein</fullName>
    </submittedName>
</protein>
<evidence type="ECO:0000313" key="6">
    <source>
        <dbReference type="EMBL" id="SDH01745.1"/>
    </source>
</evidence>
<dbReference type="STRING" id="440168.SAMN04487974_11671"/>
<sequence>MKLLNLLALSVSALTVMGSGAMAQSGLEGMTIGFSQIGSESGWRAAETSVTRQQAEEWGVNLQFSDAQQRQENQIRAIRSFIAQDVDAILLAPVVATGWEEVLSEAKDAEIPVVLLDRGIEGPEDLYLTSVASDQVLEGRVAGEWLVDAVAGEDCRVVELQGTVGSSPAINRKQGFEEAIAGADNIEIVRSQTGDFTRAQGKQVMEGFLRAENGGADICALYAHNDDMAVGAIQAISEAGLTPGEDILVVSIDAVPDIFTAIAAGEANATVELTPNMAGPAFEALAAYLNDGVEPEKFIITESRLYTAEDDPEGEAERRRGLGY</sequence>
<gene>
    <name evidence="6" type="ORF">SAMN04487974_11671</name>
</gene>
<accession>A0A1G7YZH8</accession>
<dbReference type="InterPro" id="IPR054837">
    <property type="entry name" value="YtfQ_transport"/>
</dbReference>
<dbReference type="AlphaFoldDB" id="A0A1G7YZH8"/>
<dbReference type="Gene3D" id="3.40.50.2300">
    <property type="match status" value="2"/>
</dbReference>
<keyword evidence="3 4" id="KW-0732">Signal</keyword>
<dbReference type="InterPro" id="IPR028082">
    <property type="entry name" value="Peripla_BP_I"/>
</dbReference>
<keyword evidence="6" id="KW-0762">Sugar transport</keyword>
<dbReference type="Pfam" id="PF13407">
    <property type="entry name" value="Peripla_BP_4"/>
    <property type="match status" value="1"/>
</dbReference>
<name>A0A1G7YZH8_9HYPH</name>
<keyword evidence="6" id="KW-0813">Transport</keyword>
<dbReference type="RefSeq" id="WP_090598340.1">
    <property type="nucleotide sequence ID" value="NZ_FNCS01000016.1"/>
</dbReference>
<feature type="domain" description="Periplasmic binding protein" evidence="5">
    <location>
        <begin position="32"/>
        <end position="290"/>
    </location>
</feature>